<evidence type="ECO:0000313" key="1">
    <source>
        <dbReference type="EMBL" id="EOL43831.1"/>
    </source>
</evidence>
<evidence type="ECO:0000313" key="2">
    <source>
        <dbReference type="Proteomes" id="UP000013785"/>
    </source>
</evidence>
<organism evidence="1 2">
    <name type="scientific">Enterococcus phoeniculicola ATCC BAA-412</name>
    <dbReference type="NCBI Taxonomy" id="1158610"/>
    <lineage>
        <taxon>Bacteria</taxon>
        <taxon>Bacillati</taxon>
        <taxon>Bacillota</taxon>
        <taxon>Bacilli</taxon>
        <taxon>Lactobacillales</taxon>
        <taxon>Enterococcaceae</taxon>
        <taxon>Enterococcus</taxon>
    </lineage>
</organism>
<dbReference type="SUPFAM" id="SSF53067">
    <property type="entry name" value="Actin-like ATPase domain"/>
    <property type="match status" value="1"/>
</dbReference>
<dbReference type="PATRIC" id="fig|1158610.3.peg.1806"/>
<dbReference type="Gene3D" id="1.10.10.10">
    <property type="entry name" value="Winged helix-like DNA-binding domain superfamily/Winged helix DNA-binding domain"/>
    <property type="match status" value="1"/>
</dbReference>
<dbReference type="AlphaFoldDB" id="R3W7N9"/>
<dbReference type="Proteomes" id="UP000013785">
    <property type="component" value="Unassembled WGS sequence"/>
</dbReference>
<accession>R3W7N9</accession>
<dbReference type="InterPro" id="IPR043129">
    <property type="entry name" value="ATPase_NBD"/>
</dbReference>
<evidence type="ECO:0008006" key="3">
    <source>
        <dbReference type="Google" id="ProtNLM"/>
    </source>
</evidence>
<dbReference type="RefSeq" id="WP_010768475.1">
    <property type="nucleotide sequence ID" value="NZ_ASWE01000002.1"/>
</dbReference>
<keyword evidence="2" id="KW-1185">Reference proteome</keyword>
<dbReference type="Gene3D" id="3.30.420.40">
    <property type="match status" value="1"/>
</dbReference>
<name>R3W7N9_9ENTE</name>
<dbReference type="OrthoDB" id="6501901at2"/>
<dbReference type="EMBL" id="AJAT01000015">
    <property type="protein sequence ID" value="EOL43831.1"/>
    <property type="molecule type" value="Genomic_DNA"/>
</dbReference>
<dbReference type="SUPFAM" id="SSF46785">
    <property type="entry name" value="Winged helix' DNA-binding domain"/>
    <property type="match status" value="1"/>
</dbReference>
<gene>
    <name evidence="1" type="ORF">UC3_01812</name>
</gene>
<comment type="caution">
    <text evidence="1">The sequence shown here is derived from an EMBL/GenBank/DDBJ whole genome shotgun (WGS) entry which is preliminary data.</text>
</comment>
<proteinExistence type="predicted"/>
<dbReference type="eggNOG" id="COG1940">
    <property type="taxonomic scope" value="Bacteria"/>
</dbReference>
<protein>
    <recommendedName>
        <fullName evidence="3">ROK family protein</fullName>
    </recommendedName>
</protein>
<sequence length="329" mass="37383">MDKRSIRTRNLNIIRKVLFNHEKLLASELVEITGFSMVTVNSLLKELIEAKEVIEGELIQQKVGRPAIEYVLDYDASFSLLLSIQEKKKGLCVYSELVNLNGVIKKQEEFDLLNITLEEVLFIIKNQLDAYPFVKKIGLSLPGKVHNGIVQSSWYEKFDYWPIIESIQNITSIPFYVQNDAHLITIGFALQQKLSLAKETIVGIFHPKTSMPGITILANQELIEGNLSLAGEAKFFPGFLEHPLPSSDEDLANRFLTLLSFYNVAIAPHSFILSSDGVVPKTVQHLIQQDSFLKKQPNQPNYYFVTEFQTCITLGLRWLIHKNSPYALE</sequence>
<dbReference type="InterPro" id="IPR036388">
    <property type="entry name" value="WH-like_DNA-bd_sf"/>
</dbReference>
<dbReference type="STRING" id="154621.RV11_GL002058"/>
<dbReference type="InterPro" id="IPR036390">
    <property type="entry name" value="WH_DNA-bd_sf"/>
</dbReference>
<reference evidence="1 2" key="1">
    <citation type="submission" date="2013-02" db="EMBL/GenBank/DDBJ databases">
        <title>The Genome Sequence of Enterococcus phoeniculicola BAA-412.</title>
        <authorList>
            <consortium name="The Broad Institute Genome Sequencing Platform"/>
            <consortium name="The Broad Institute Genome Sequencing Center for Infectious Disease"/>
            <person name="Earl A.M."/>
            <person name="Gilmore M.S."/>
            <person name="Lebreton F."/>
            <person name="Walker B."/>
            <person name="Young S.K."/>
            <person name="Zeng Q."/>
            <person name="Gargeya S."/>
            <person name="Fitzgerald M."/>
            <person name="Haas B."/>
            <person name="Abouelleil A."/>
            <person name="Alvarado L."/>
            <person name="Arachchi H.M."/>
            <person name="Berlin A.M."/>
            <person name="Chapman S.B."/>
            <person name="Dewar J."/>
            <person name="Goldberg J."/>
            <person name="Griggs A."/>
            <person name="Gujja S."/>
            <person name="Hansen M."/>
            <person name="Howarth C."/>
            <person name="Imamovic A."/>
            <person name="Larimer J."/>
            <person name="McCowan C."/>
            <person name="Murphy C."/>
            <person name="Neiman D."/>
            <person name="Pearson M."/>
            <person name="Priest M."/>
            <person name="Roberts A."/>
            <person name="Saif S."/>
            <person name="Shea T."/>
            <person name="Sisk P."/>
            <person name="Sykes S."/>
            <person name="Wortman J."/>
            <person name="Nusbaum C."/>
            <person name="Birren B."/>
        </authorList>
    </citation>
    <scope>NUCLEOTIDE SEQUENCE [LARGE SCALE GENOMIC DNA]</scope>
    <source>
        <strain evidence="1 2">ATCC BAA-412</strain>
    </source>
</reference>
<dbReference type="HOGENOM" id="CLU_067512_0_0_9"/>